<reference evidence="10" key="1">
    <citation type="journal article" date="2014" name="Genome Biol. Evol.">
        <title>Gene Loss Rather Than Gene Gain Is Associated with a Host Jump from Monocots to Dicots in the Smut Fungus Melanopsichium pennsylvanicum.</title>
        <authorList>
            <person name="Sharma R."/>
            <person name="Mishra B."/>
            <person name="Runge F."/>
            <person name="Thines M."/>
        </authorList>
    </citation>
    <scope>NUCLEOTIDE SEQUENCE</scope>
    <source>
        <strain evidence="10">4</strain>
    </source>
</reference>
<dbReference type="PANTHER" id="PTHR34992:SF11">
    <property type="entry name" value="COPPER ACQUISITION FACTOR BIM1-LIKE DOMAIN-CONTAINING PROTEIN"/>
    <property type="match status" value="1"/>
</dbReference>
<evidence type="ECO:0000256" key="8">
    <source>
        <dbReference type="SAM" id="SignalP"/>
    </source>
</evidence>
<sequence>MKAAVLSILALASSAVAHFTLDYPATRGFDEDLESNSFCGGFSNVSLPRIPWYYVDGPIQIDSHHDSAIVNIYVSFDIPTSAQSFLSTSPLRHDISITGQGEFCFHANTTFVGGKTGQNATLMVEYINNVHGHLYQCSDVTFTDDKSAGANISCTDSLTAASSASTGITSGTATSATATSSSTAAAKANGATVSAGFSQLLMIVSASLIAGALTLF</sequence>
<dbReference type="GO" id="GO:0005886">
    <property type="term" value="C:plasma membrane"/>
    <property type="evidence" value="ECO:0007669"/>
    <property type="project" value="UniProtKB-SubCell"/>
</dbReference>
<protein>
    <recommendedName>
        <fullName evidence="9">Copper acquisition factor BIM1-like domain-containing protein</fullName>
    </recommendedName>
</protein>
<evidence type="ECO:0000256" key="7">
    <source>
        <dbReference type="ARBA" id="ARBA00023288"/>
    </source>
</evidence>
<dbReference type="InterPro" id="IPR046936">
    <property type="entry name" value="BIM1-like"/>
</dbReference>
<evidence type="ECO:0000256" key="3">
    <source>
        <dbReference type="ARBA" id="ARBA00022622"/>
    </source>
</evidence>
<accession>A0A077R0Y9</accession>
<dbReference type="PANTHER" id="PTHR34992">
    <property type="entry name" value="HYPHAL ANASTAMOSIS-7 PROTEIN"/>
    <property type="match status" value="1"/>
</dbReference>
<dbReference type="CDD" id="cd21176">
    <property type="entry name" value="LPMO_auxiliary-like"/>
    <property type="match status" value="1"/>
</dbReference>
<dbReference type="AlphaFoldDB" id="A0A077R0Y9"/>
<evidence type="ECO:0000256" key="1">
    <source>
        <dbReference type="ARBA" id="ARBA00004609"/>
    </source>
</evidence>
<dbReference type="GO" id="GO:0098552">
    <property type="term" value="C:side of membrane"/>
    <property type="evidence" value="ECO:0007669"/>
    <property type="project" value="UniProtKB-KW"/>
</dbReference>
<evidence type="ECO:0000313" key="10">
    <source>
        <dbReference type="EMBL" id="CDI56170.1"/>
    </source>
</evidence>
<feature type="chain" id="PRO_5001723193" description="Copper acquisition factor BIM1-like domain-containing protein" evidence="8">
    <location>
        <begin position="18"/>
        <end position="216"/>
    </location>
</feature>
<feature type="signal peptide" evidence="8">
    <location>
        <begin position="1"/>
        <end position="17"/>
    </location>
</feature>
<evidence type="ECO:0000256" key="6">
    <source>
        <dbReference type="ARBA" id="ARBA00023180"/>
    </source>
</evidence>
<evidence type="ECO:0000256" key="2">
    <source>
        <dbReference type="ARBA" id="ARBA00022475"/>
    </source>
</evidence>
<proteinExistence type="predicted"/>
<evidence type="ECO:0000256" key="5">
    <source>
        <dbReference type="ARBA" id="ARBA00023136"/>
    </source>
</evidence>
<evidence type="ECO:0000259" key="9">
    <source>
        <dbReference type="Pfam" id="PF20238"/>
    </source>
</evidence>
<keyword evidence="2" id="KW-1003">Cell membrane</keyword>
<comment type="subcellular location">
    <subcellularLocation>
        <location evidence="1">Cell membrane</location>
        <topology evidence="1">Lipid-anchor</topology>
        <topology evidence="1">GPI-anchor</topology>
    </subcellularLocation>
</comment>
<keyword evidence="3" id="KW-0336">GPI-anchor</keyword>
<keyword evidence="7" id="KW-0449">Lipoprotein</keyword>
<name>A0A077R0Y9_9BASI</name>
<keyword evidence="6" id="KW-0325">Glycoprotein</keyword>
<dbReference type="InterPro" id="IPR046530">
    <property type="entry name" value="BIM1-like_dom"/>
</dbReference>
<keyword evidence="4 8" id="KW-0732">Signal</keyword>
<evidence type="ECO:0000256" key="4">
    <source>
        <dbReference type="ARBA" id="ARBA00022729"/>
    </source>
</evidence>
<dbReference type="Pfam" id="PF20238">
    <property type="entry name" value="BIM1-like_dom"/>
    <property type="match status" value="1"/>
</dbReference>
<feature type="domain" description="Copper acquisition factor BIM1-like" evidence="9">
    <location>
        <begin position="17"/>
        <end position="157"/>
    </location>
</feature>
<keyword evidence="5" id="KW-0472">Membrane</keyword>
<organism evidence="10">
    <name type="scientific">Melanopsichium pennsylvanicum 4</name>
    <dbReference type="NCBI Taxonomy" id="1398559"/>
    <lineage>
        <taxon>Eukaryota</taxon>
        <taxon>Fungi</taxon>
        <taxon>Dikarya</taxon>
        <taxon>Basidiomycota</taxon>
        <taxon>Ustilaginomycotina</taxon>
        <taxon>Ustilaginomycetes</taxon>
        <taxon>Ustilaginales</taxon>
        <taxon>Ustilaginaceae</taxon>
        <taxon>Melanopsichium</taxon>
    </lineage>
</organism>
<dbReference type="EMBL" id="HG529677">
    <property type="protein sequence ID" value="CDI56170.1"/>
    <property type="molecule type" value="Genomic_DNA"/>
</dbReference>